<keyword evidence="12 19" id="KW-0445">Lipid transport</keyword>
<dbReference type="GO" id="GO:0034727">
    <property type="term" value="P:piecemeal microautophagy of the nucleus"/>
    <property type="evidence" value="ECO:0007669"/>
    <property type="project" value="TreeGrafter"/>
</dbReference>
<dbReference type="GO" id="GO:0005789">
    <property type="term" value="C:endoplasmic reticulum membrane"/>
    <property type="evidence" value="ECO:0007669"/>
    <property type="project" value="UniProtKB-SubCell"/>
</dbReference>
<keyword evidence="7 19" id="KW-0813">Transport</keyword>
<gene>
    <name evidence="21" type="primary">ATG9_1</name>
    <name evidence="21" type="ORF">TWF694_003909</name>
</gene>
<evidence type="ECO:0000256" key="10">
    <source>
        <dbReference type="ARBA" id="ARBA00023006"/>
    </source>
</evidence>
<proteinExistence type="inferred from homology"/>
<dbReference type="GO" id="GO:0000139">
    <property type="term" value="C:Golgi membrane"/>
    <property type="evidence" value="ECO:0007669"/>
    <property type="project" value="UniProtKB-SubCell"/>
</dbReference>
<feature type="transmembrane region" description="Helical" evidence="19">
    <location>
        <begin position="244"/>
        <end position="266"/>
    </location>
</feature>
<feature type="region of interest" description="Disordered" evidence="20">
    <location>
        <begin position="18"/>
        <end position="98"/>
    </location>
</feature>
<protein>
    <recommendedName>
        <fullName evidence="6 19">Autophagy-related protein 9</fullName>
    </recommendedName>
</protein>
<feature type="transmembrane region" description="Helical" evidence="19">
    <location>
        <begin position="547"/>
        <end position="565"/>
    </location>
</feature>
<dbReference type="Proteomes" id="UP001365542">
    <property type="component" value="Unassembled WGS sequence"/>
</dbReference>
<dbReference type="GO" id="GO:0005776">
    <property type="term" value="C:autophagosome"/>
    <property type="evidence" value="ECO:0007669"/>
    <property type="project" value="TreeGrafter"/>
</dbReference>
<evidence type="ECO:0000256" key="15">
    <source>
        <dbReference type="ARBA" id="ARBA00024479"/>
    </source>
</evidence>
<feature type="compositionally biased region" description="Basic and acidic residues" evidence="20">
    <location>
        <begin position="41"/>
        <end position="62"/>
    </location>
</feature>
<keyword evidence="22" id="KW-1185">Reference proteome</keyword>
<dbReference type="GO" id="GO:0034045">
    <property type="term" value="C:phagophore assembly site membrane"/>
    <property type="evidence" value="ECO:0007669"/>
    <property type="project" value="UniProtKB-SubCell"/>
</dbReference>
<comment type="catalytic activity">
    <reaction evidence="18">
        <text>a 1,2-diacyl-sn-glycero-3-phosphocholine(in) = a 1,2-diacyl-sn-glycero-3-phosphocholine(out)</text>
        <dbReference type="Rhea" id="RHEA:38571"/>
        <dbReference type="ChEBI" id="CHEBI:57643"/>
    </reaction>
</comment>
<evidence type="ECO:0000256" key="17">
    <source>
        <dbReference type="ARBA" id="ARBA00024621"/>
    </source>
</evidence>
<comment type="similarity">
    <text evidence="5 19">Belongs to the ATG9 family.</text>
</comment>
<feature type="compositionally biased region" description="Low complexity" evidence="20">
    <location>
        <begin position="779"/>
        <end position="792"/>
    </location>
</feature>
<keyword evidence="8 19" id="KW-0812">Transmembrane</keyword>
<comment type="function">
    <text evidence="19">Phospholipid scramblase involved in autophagy. Cycles between the preautophagosomal structure/phagophore assembly site (PAS) and the cytoplasmic vesicle pool and supplies membrane for the growing autophagosome. Lipid scramblase activity plays a key role in preautophagosomal structure/phagophore assembly by distributing the phospholipids that arrive through ATG2 from the cytoplasmic to the luminal leaflet of the bilayer, thereby driving autophagosomal membrane expansion.</text>
</comment>
<dbReference type="GO" id="GO:0000422">
    <property type="term" value="P:autophagy of mitochondrion"/>
    <property type="evidence" value="ECO:0007669"/>
    <property type="project" value="TreeGrafter"/>
</dbReference>
<name>A0AAV9WWD1_9PEZI</name>
<evidence type="ECO:0000313" key="21">
    <source>
        <dbReference type="EMBL" id="KAK6528653.1"/>
    </source>
</evidence>
<comment type="catalytic activity">
    <reaction evidence="16">
        <text>a 1,2-diacyl-sn-glycero-3-phosphoethanolamine(in) = a 1,2-diacyl-sn-glycero-3-phosphoethanolamine(out)</text>
        <dbReference type="Rhea" id="RHEA:38895"/>
        <dbReference type="ChEBI" id="CHEBI:64612"/>
    </reaction>
</comment>
<evidence type="ECO:0000256" key="3">
    <source>
        <dbReference type="ARBA" id="ARBA00004511"/>
    </source>
</evidence>
<evidence type="ECO:0000256" key="7">
    <source>
        <dbReference type="ARBA" id="ARBA00022448"/>
    </source>
</evidence>
<evidence type="ECO:0000256" key="20">
    <source>
        <dbReference type="SAM" id="MobiDB-lite"/>
    </source>
</evidence>
<dbReference type="AlphaFoldDB" id="A0AAV9WWD1"/>
<evidence type="ECO:0000256" key="9">
    <source>
        <dbReference type="ARBA" id="ARBA00022989"/>
    </source>
</evidence>
<evidence type="ECO:0000256" key="16">
    <source>
        <dbReference type="ARBA" id="ARBA00024615"/>
    </source>
</evidence>
<accession>A0AAV9WWD1</accession>
<feature type="region of interest" description="Disordered" evidence="20">
    <location>
        <begin position="766"/>
        <end position="794"/>
    </location>
</feature>
<feature type="region of interest" description="Disordered" evidence="20">
    <location>
        <begin position="814"/>
        <end position="852"/>
    </location>
</feature>
<feature type="compositionally biased region" description="Polar residues" evidence="20">
    <location>
        <begin position="816"/>
        <end position="828"/>
    </location>
</feature>
<dbReference type="GO" id="GO:0061709">
    <property type="term" value="P:reticulophagy"/>
    <property type="evidence" value="ECO:0007669"/>
    <property type="project" value="TreeGrafter"/>
</dbReference>
<evidence type="ECO:0000256" key="13">
    <source>
        <dbReference type="ARBA" id="ARBA00023136"/>
    </source>
</evidence>
<feature type="compositionally biased region" description="Acidic residues" evidence="20">
    <location>
        <begin position="29"/>
        <end position="40"/>
    </location>
</feature>
<comment type="catalytic activity">
    <reaction evidence="17">
        <text>a 1,2-diacyl-sn-glycero-3-phospho-(1D-myo-inositol-3-phosphate)(in) = a 1,2-diacyl-sn-glycero-3-phospho-(1D-myo-inositol-3-phosphate)(out)</text>
        <dbReference type="Rhea" id="RHEA:67920"/>
        <dbReference type="ChEBI" id="CHEBI:58088"/>
    </reaction>
</comment>
<comment type="subcellular location">
    <subcellularLocation>
        <location evidence="1">Cytoplasmic vesicle membrane</location>
        <topology evidence="1">Multi-pass membrane protein</topology>
    </subcellularLocation>
    <subcellularLocation>
        <location evidence="2">Endoplasmic reticulum membrane</location>
        <topology evidence="2">Multi-pass membrane protein</topology>
    </subcellularLocation>
    <subcellularLocation>
        <location evidence="4">Golgi apparatus membrane</location>
        <topology evidence="4">Multi-pass membrane protein</topology>
    </subcellularLocation>
    <subcellularLocation>
        <location evidence="3 19">Preautophagosomal structure membrane</location>
        <topology evidence="3 19">Multi-pass membrane protein</topology>
    </subcellularLocation>
</comment>
<evidence type="ECO:0000256" key="6">
    <source>
        <dbReference type="ARBA" id="ARBA00018074"/>
    </source>
</evidence>
<dbReference type="PANTHER" id="PTHR13038">
    <property type="entry name" value="APG9 AUTOPHAGY 9"/>
    <property type="match status" value="1"/>
</dbReference>
<evidence type="ECO:0000256" key="4">
    <source>
        <dbReference type="ARBA" id="ARBA00004653"/>
    </source>
</evidence>
<evidence type="ECO:0000256" key="11">
    <source>
        <dbReference type="ARBA" id="ARBA00023034"/>
    </source>
</evidence>
<evidence type="ECO:0000256" key="5">
    <source>
        <dbReference type="ARBA" id="ARBA00006185"/>
    </source>
</evidence>
<dbReference type="EMBL" id="JAVHJO010000014">
    <property type="protein sequence ID" value="KAK6528653.1"/>
    <property type="molecule type" value="Genomic_DNA"/>
</dbReference>
<comment type="catalytic activity">
    <reaction evidence="15">
        <text>a 1,2-diacyl-sn-glycero-3-phospho-L-serine(in) = a 1,2-diacyl-sn-glycero-3-phospho-L-serine(out)</text>
        <dbReference type="Rhea" id="RHEA:38663"/>
        <dbReference type="ChEBI" id="CHEBI:57262"/>
    </reaction>
</comment>
<feature type="transmembrane region" description="Helical" evidence="19">
    <location>
        <begin position="580"/>
        <end position="598"/>
    </location>
</feature>
<evidence type="ECO:0000256" key="14">
    <source>
        <dbReference type="ARBA" id="ARBA00023329"/>
    </source>
</evidence>
<dbReference type="PANTHER" id="PTHR13038:SF10">
    <property type="entry name" value="AUTOPHAGY-RELATED PROTEIN 9"/>
    <property type="match status" value="1"/>
</dbReference>
<feature type="transmembrane region" description="Helical" evidence="19">
    <location>
        <begin position="646"/>
        <end position="667"/>
    </location>
</feature>
<dbReference type="InterPro" id="IPR007241">
    <property type="entry name" value="Autophagy-rel_prot_9"/>
</dbReference>
<keyword evidence="13 19" id="KW-0472">Membrane</keyword>
<evidence type="ECO:0000256" key="18">
    <source>
        <dbReference type="ARBA" id="ARBA00024631"/>
    </source>
</evidence>
<evidence type="ECO:0000256" key="2">
    <source>
        <dbReference type="ARBA" id="ARBA00004477"/>
    </source>
</evidence>
<keyword evidence="11" id="KW-0333">Golgi apparatus</keyword>
<keyword evidence="14" id="KW-0968">Cytoplasmic vesicle</keyword>
<feature type="transmembrane region" description="Helical" evidence="19">
    <location>
        <begin position="287"/>
        <end position="311"/>
    </location>
</feature>
<organism evidence="21 22">
    <name type="scientific">Orbilia ellipsospora</name>
    <dbReference type="NCBI Taxonomy" id="2528407"/>
    <lineage>
        <taxon>Eukaryota</taxon>
        <taxon>Fungi</taxon>
        <taxon>Dikarya</taxon>
        <taxon>Ascomycota</taxon>
        <taxon>Pezizomycotina</taxon>
        <taxon>Orbiliomycetes</taxon>
        <taxon>Orbiliales</taxon>
        <taxon>Orbiliaceae</taxon>
        <taxon>Orbilia</taxon>
    </lineage>
</organism>
<keyword evidence="9 19" id="KW-1133">Transmembrane helix</keyword>
<feature type="compositionally biased region" description="Polar residues" evidence="20">
    <location>
        <begin position="72"/>
        <end position="90"/>
    </location>
</feature>
<sequence>MASNLVTRFFGGQSIYESLRQHDQRSDDGYNDEPEPFEDGNDFHDRLEAGRRTGGVRNDDPYGRSSGGASFPRQQPSTTSQDVGQTSPESRGQARNFLLGPSNHLSFASKSAVFDGDVPESLIIESNAQERIVGTGSSELSSPPPPEFSRFHDQTATFDQQLGNLPPPPSRILEERWAAVQNNISPPIDSRVQPSASKPPPGFIDPKQRAMYKWANVEDVDGFLHRVYEYYLGKGIYCICLERFIGLLTIAFVVGLSTFLFTCIDYSKLRTKRTFDEVKINRCMSRMSIGSTLLLWVFCLVWSVKLVSYIYDTWKLYEIHQFYHHLLEIPDLDMQTIQWQDVVQKLMALRDSNPVTSLTTTRKYIKNHSSKQRMDAHDIANRLMRKENYLIALFNKDILDLSIPLPFLRNHQLLTKTVEWNLGLSILDFVFHDGDNFNPVFLKESSRKVLSQALRTRFIVFGVFNLLFAPFIVAYLVIHYFFQYFNEYRANPSALGSRRYTPLAEWKFREFNELVHLFHRRMNISYPFAVKYLEQFPKEKFVQVAKFIAFVSGSFAALLAIASIFDTELLHFEITKDRTVLFYISLFGSITAVARGVIPEETDVFDPTYELSWVMYHTRYSPPEWKGRLHSDEVKNEFSKLYELRIVIFFWEVASILLTPFVMWFSLPRCSDRIIDFFREFTVHVDGIGYVCSFAEFDFNMAGPRKSSSVTGREEYYDSRDNKMKSSMMGFLDSYGSRQVASTPRANFAPGYPNHVVSPLLTAENSNHNGLTQRKSRNSGSIQQSQQIGTQSMYRGQASALLDRHHHPIPSHARTLRQSVYHNPNFPRQGSILREEDDEGESPDGRYVSNLGESFVSTTLEGDYLPNDRNDNTNDLQGGVIDLLRQFQRAHSDNHGRGVL</sequence>
<evidence type="ECO:0000313" key="22">
    <source>
        <dbReference type="Proteomes" id="UP001365542"/>
    </source>
</evidence>
<evidence type="ECO:0000256" key="12">
    <source>
        <dbReference type="ARBA" id="ARBA00023055"/>
    </source>
</evidence>
<evidence type="ECO:0000256" key="19">
    <source>
        <dbReference type="RuleBase" id="RU364027"/>
    </source>
</evidence>
<feature type="compositionally biased region" description="Basic and acidic residues" evidence="20">
    <location>
        <begin position="19"/>
        <end position="28"/>
    </location>
</feature>
<keyword evidence="10 19" id="KW-0072">Autophagy</keyword>
<reference evidence="21 22" key="1">
    <citation type="submission" date="2019-10" db="EMBL/GenBank/DDBJ databases">
        <authorList>
            <person name="Palmer J.M."/>
        </authorList>
    </citation>
    <scope>NUCLEOTIDE SEQUENCE [LARGE SCALE GENOMIC DNA]</scope>
    <source>
        <strain evidence="21 22">TWF694</strain>
    </source>
</reference>
<dbReference type="GO" id="GO:0034497">
    <property type="term" value="P:protein localization to phagophore assembly site"/>
    <property type="evidence" value="ECO:0007669"/>
    <property type="project" value="TreeGrafter"/>
</dbReference>
<comment type="caution">
    <text evidence="21">The sequence shown here is derived from an EMBL/GenBank/DDBJ whole genome shotgun (WGS) entry which is preliminary data.</text>
</comment>
<dbReference type="GO" id="GO:0006869">
    <property type="term" value="P:lipid transport"/>
    <property type="evidence" value="ECO:0007669"/>
    <property type="project" value="UniProtKB-KW"/>
</dbReference>
<feature type="transmembrane region" description="Helical" evidence="19">
    <location>
        <begin position="458"/>
        <end position="482"/>
    </location>
</feature>
<evidence type="ECO:0000256" key="1">
    <source>
        <dbReference type="ARBA" id="ARBA00004439"/>
    </source>
</evidence>
<dbReference type="Pfam" id="PF04109">
    <property type="entry name" value="ATG9"/>
    <property type="match status" value="1"/>
</dbReference>
<dbReference type="GO" id="GO:0030659">
    <property type="term" value="C:cytoplasmic vesicle membrane"/>
    <property type="evidence" value="ECO:0007669"/>
    <property type="project" value="UniProtKB-SubCell"/>
</dbReference>
<evidence type="ECO:0000256" key="8">
    <source>
        <dbReference type="ARBA" id="ARBA00022692"/>
    </source>
</evidence>